<dbReference type="RefSeq" id="WP_369202675.1">
    <property type="nucleotide sequence ID" value="NZ_JBFNXQ010000003.1"/>
</dbReference>
<dbReference type="Proteomes" id="UP001560045">
    <property type="component" value="Unassembled WGS sequence"/>
</dbReference>
<keyword evidence="2" id="KW-1185">Reference proteome</keyword>
<name>A0ABV3X9K2_9ACTN</name>
<protein>
    <submittedName>
        <fullName evidence="1">DUF5994 family protein</fullName>
    </submittedName>
</protein>
<dbReference type="InterPro" id="IPR046036">
    <property type="entry name" value="DUF5994"/>
</dbReference>
<dbReference type="EMBL" id="JBFNXQ010000003">
    <property type="protein sequence ID" value="MEX5717121.1"/>
    <property type="molecule type" value="Genomic_DNA"/>
</dbReference>
<organism evidence="1 2">
    <name type="scientific">Geodermatophilus maliterrae</name>
    <dbReference type="NCBI Taxonomy" id="3162531"/>
    <lineage>
        <taxon>Bacteria</taxon>
        <taxon>Bacillati</taxon>
        <taxon>Actinomycetota</taxon>
        <taxon>Actinomycetes</taxon>
        <taxon>Geodermatophilales</taxon>
        <taxon>Geodermatophilaceae</taxon>
        <taxon>Geodermatophilus</taxon>
    </lineage>
</organism>
<dbReference type="Pfam" id="PF19457">
    <property type="entry name" value="DUF5994"/>
    <property type="match status" value="1"/>
</dbReference>
<reference evidence="1 2" key="1">
    <citation type="submission" date="2024-06" db="EMBL/GenBank/DDBJ databases">
        <title>Draft genome sequence of Geodermatophilus badlandi, a novel member of the Geodermatophilaceae isolated from badland sedimentary rocks in the Red desert, Wyoming, USA.</title>
        <authorList>
            <person name="Ben Tekaya S."/>
            <person name="Nouioui I."/>
            <person name="Flores G.M."/>
            <person name="Shaal M.N."/>
            <person name="Bredoire F."/>
            <person name="Basile F."/>
            <person name="Van Diepen L."/>
            <person name="Ward N.L."/>
        </authorList>
    </citation>
    <scope>NUCLEOTIDE SEQUENCE [LARGE SCALE GENOMIC DNA]</scope>
    <source>
        <strain evidence="1 2">WL48A</strain>
    </source>
</reference>
<gene>
    <name evidence="1" type="ORF">ABQ292_01900</name>
</gene>
<evidence type="ECO:0000313" key="2">
    <source>
        <dbReference type="Proteomes" id="UP001560045"/>
    </source>
</evidence>
<comment type="caution">
    <text evidence="1">The sequence shown here is derived from an EMBL/GenBank/DDBJ whole genome shotgun (WGS) entry which is preliminary data.</text>
</comment>
<evidence type="ECO:0000313" key="1">
    <source>
        <dbReference type="EMBL" id="MEX5717121.1"/>
    </source>
</evidence>
<sequence length="159" mass="17351">MTTIRVTRRHQVRLELIEPVSPRTTLDGAWWPRTQDLSQELSGLVEELHRRGIRVTRVGYHPTAWGPTPRRLEADGRTIRLGWFRGLDPHQLNLTGDPARGRVDLLVIPPDTTAASAEQAFAAAGDRANQQTPTALLDALGAAGPPVERPTAVADASST</sequence>
<accession>A0ABV3X9K2</accession>
<proteinExistence type="predicted"/>